<sequence length="138" mass="15516">MKQISVFLENRPGSLYAVLKKLKEWNVNLRALSLADTAEFGVLRFIVEHPEDLVTRLKEENFAATLTEVLAVGVEDRPGGLCDVVEVLTQQGISIEYLYAFVSPKGDRAYVVLRVEDLETAKKILEEKGIPVIEHLTF</sequence>
<dbReference type="Gene3D" id="3.30.2130.10">
    <property type="entry name" value="VC0802-like"/>
    <property type="match status" value="1"/>
</dbReference>
<evidence type="ECO:0000259" key="1">
    <source>
        <dbReference type="PROSITE" id="PS51671"/>
    </source>
</evidence>
<dbReference type="CDD" id="cd04882">
    <property type="entry name" value="ACT_Bt0572_2"/>
    <property type="match status" value="1"/>
</dbReference>
<dbReference type="AlphaFoldDB" id="A0A7V4TEP5"/>
<dbReference type="Pfam" id="PF19571">
    <property type="entry name" value="ACT_8"/>
    <property type="match status" value="1"/>
</dbReference>
<organism evidence="2">
    <name type="scientific">Candidatus Caldatribacterium saccharofermentans</name>
    <dbReference type="NCBI Taxonomy" id="1454753"/>
    <lineage>
        <taxon>Bacteria</taxon>
        <taxon>Pseudomonadati</taxon>
        <taxon>Atribacterota</taxon>
        <taxon>Atribacteria</taxon>
        <taxon>Atribacterales</taxon>
        <taxon>Candidatus Caldatribacteriaceae</taxon>
        <taxon>Candidatus Caldatribacterium</taxon>
    </lineage>
</organism>
<reference evidence="2" key="1">
    <citation type="journal article" date="2020" name="mSystems">
        <title>Genome- and Community-Level Interaction Insights into Carbon Utilization and Element Cycling Functions of Hydrothermarchaeota in Hydrothermal Sediment.</title>
        <authorList>
            <person name="Zhou Z."/>
            <person name="Liu Y."/>
            <person name="Xu W."/>
            <person name="Pan J."/>
            <person name="Luo Z.H."/>
            <person name="Li M."/>
        </authorList>
    </citation>
    <scope>NUCLEOTIDE SEQUENCE [LARGE SCALE GENOMIC DNA]</scope>
    <source>
        <strain evidence="2">SpSt-82</strain>
    </source>
</reference>
<dbReference type="PANTHER" id="PTHR40099">
    <property type="entry name" value="ACETOLACTATE SYNTHASE, SMALL SUBUNIT"/>
    <property type="match status" value="1"/>
</dbReference>
<gene>
    <name evidence="2" type="ORF">ENW11_01440</name>
</gene>
<dbReference type="PANTHER" id="PTHR40099:SF1">
    <property type="entry name" value="ACETOLACTATE SYNTHASE, SMALL SUBUNIT"/>
    <property type="match status" value="1"/>
</dbReference>
<dbReference type="RefSeq" id="WP_017872550.1">
    <property type="nucleotide sequence ID" value="NZ_CP187957.1"/>
</dbReference>
<dbReference type="InterPro" id="IPR045865">
    <property type="entry name" value="ACT-like_dom_sf"/>
</dbReference>
<dbReference type="SUPFAM" id="SSF55021">
    <property type="entry name" value="ACT-like"/>
    <property type="match status" value="2"/>
</dbReference>
<dbReference type="InterPro" id="IPR045739">
    <property type="entry name" value="ACT_dom_pair"/>
</dbReference>
<dbReference type="PROSITE" id="PS51671">
    <property type="entry name" value="ACT"/>
    <property type="match status" value="1"/>
</dbReference>
<name>A0A7V4TEP5_9BACT</name>
<evidence type="ECO:0000313" key="2">
    <source>
        <dbReference type="EMBL" id="HGY38460.1"/>
    </source>
</evidence>
<accession>A0A7V4TEP5</accession>
<dbReference type="CDD" id="cd04908">
    <property type="entry name" value="ACT_Bt0572_1"/>
    <property type="match status" value="1"/>
</dbReference>
<dbReference type="InterPro" id="IPR002912">
    <property type="entry name" value="ACT_dom"/>
</dbReference>
<feature type="domain" description="ACT" evidence="1">
    <location>
        <begin position="69"/>
        <end position="138"/>
    </location>
</feature>
<proteinExistence type="predicted"/>
<comment type="caution">
    <text evidence="2">The sequence shown here is derived from an EMBL/GenBank/DDBJ whole genome shotgun (WGS) entry which is preliminary data.</text>
</comment>
<protein>
    <submittedName>
        <fullName evidence="2">ACT domain-containing protein</fullName>
    </submittedName>
</protein>
<dbReference type="EMBL" id="DTIY01000010">
    <property type="protein sequence ID" value="HGY38460.1"/>
    <property type="molecule type" value="Genomic_DNA"/>
</dbReference>